<dbReference type="Pfam" id="PF00005">
    <property type="entry name" value="ABC_tran"/>
    <property type="match status" value="1"/>
</dbReference>
<evidence type="ECO:0000259" key="8">
    <source>
        <dbReference type="PROSITE" id="PS50893"/>
    </source>
</evidence>
<comment type="subcellular location">
    <subcellularLocation>
        <location evidence="1">Cell membrane</location>
        <topology evidence="1">Multi-pass membrane protein</topology>
    </subcellularLocation>
</comment>
<evidence type="ECO:0000259" key="9">
    <source>
        <dbReference type="PROSITE" id="PS50929"/>
    </source>
</evidence>
<dbReference type="Gene3D" id="3.40.50.300">
    <property type="entry name" value="P-loop containing nucleotide triphosphate hydrolases"/>
    <property type="match status" value="1"/>
</dbReference>
<evidence type="ECO:0000256" key="7">
    <source>
        <dbReference type="SAM" id="Phobius"/>
    </source>
</evidence>
<evidence type="ECO:0000256" key="3">
    <source>
        <dbReference type="ARBA" id="ARBA00022741"/>
    </source>
</evidence>
<dbReference type="InterPro" id="IPR036640">
    <property type="entry name" value="ABC1_TM_sf"/>
</dbReference>
<proteinExistence type="predicted"/>
<dbReference type="GO" id="GO:0005524">
    <property type="term" value="F:ATP binding"/>
    <property type="evidence" value="ECO:0007669"/>
    <property type="project" value="UniProtKB-KW"/>
</dbReference>
<keyword evidence="4 10" id="KW-0067">ATP-binding</keyword>
<evidence type="ECO:0000256" key="4">
    <source>
        <dbReference type="ARBA" id="ARBA00022840"/>
    </source>
</evidence>
<organism evidence="10 11">
    <name type="scientific">Niabella ginsengisoli</name>
    <dbReference type="NCBI Taxonomy" id="522298"/>
    <lineage>
        <taxon>Bacteria</taxon>
        <taxon>Pseudomonadati</taxon>
        <taxon>Bacteroidota</taxon>
        <taxon>Chitinophagia</taxon>
        <taxon>Chitinophagales</taxon>
        <taxon>Chitinophagaceae</taxon>
        <taxon>Niabella</taxon>
    </lineage>
</organism>
<evidence type="ECO:0000256" key="6">
    <source>
        <dbReference type="ARBA" id="ARBA00023136"/>
    </source>
</evidence>
<comment type="caution">
    <text evidence="10">The sequence shown here is derived from an EMBL/GenBank/DDBJ whole genome shotgun (WGS) entry which is preliminary data.</text>
</comment>
<keyword evidence="6 7" id="KW-0472">Membrane</keyword>
<dbReference type="Proteomes" id="UP001202248">
    <property type="component" value="Unassembled WGS sequence"/>
</dbReference>
<feature type="domain" description="ABC transmembrane type-1" evidence="9">
    <location>
        <begin position="4"/>
        <end position="276"/>
    </location>
</feature>
<dbReference type="InterPro" id="IPR027417">
    <property type="entry name" value="P-loop_NTPase"/>
</dbReference>
<dbReference type="SMART" id="SM00382">
    <property type="entry name" value="AAA"/>
    <property type="match status" value="1"/>
</dbReference>
<evidence type="ECO:0000256" key="5">
    <source>
        <dbReference type="ARBA" id="ARBA00022989"/>
    </source>
</evidence>
<dbReference type="InterPro" id="IPR039421">
    <property type="entry name" value="Type_1_exporter"/>
</dbReference>
<dbReference type="SUPFAM" id="SSF90123">
    <property type="entry name" value="ABC transporter transmembrane region"/>
    <property type="match status" value="1"/>
</dbReference>
<dbReference type="CDD" id="cd18570">
    <property type="entry name" value="ABC_6TM_PCAT1_LagD_like"/>
    <property type="match status" value="1"/>
</dbReference>
<dbReference type="InterPro" id="IPR017871">
    <property type="entry name" value="ABC_transporter-like_CS"/>
</dbReference>
<dbReference type="PROSITE" id="PS50929">
    <property type="entry name" value="ABC_TM1F"/>
    <property type="match status" value="1"/>
</dbReference>
<keyword evidence="2 7" id="KW-0812">Transmembrane</keyword>
<evidence type="ECO:0000313" key="11">
    <source>
        <dbReference type="Proteomes" id="UP001202248"/>
    </source>
</evidence>
<feature type="transmembrane region" description="Helical" evidence="7">
    <location>
        <begin position="225"/>
        <end position="243"/>
    </location>
</feature>
<dbReference type="PANTHER" id="PTHR24221">
    <property type="entry name" value="ATP-BINDING CASSETTE SUB-FAMILY B"/>
    <property type="match status" value="1"/>
</dbReference>
<dbReference type="RefSeq" id="WP_240827494.1">
    <property type="nucleotide sequence ID" value="NZ_JAKWBL010000001.1"/>
</dbReference>
<accession>A0ABS9SIG8</accession>
<evidence type="ECO:0000256" key="2">
    <source>
        <dbReference type="ARBA" id="ARBA00022692"/>
    </source>
</evidence>
<protein>
    <submittedName>
        <fullName evidence="10">ATP-binding cassette domain-containing protein</fullName>
    </submittedName>
</protein>
<dbReference type="EMBL" id="JAKWBL010000001">
    <property type="protein sequence ID" value="MCH5598139.1"/>
    <property type="molecule type" value="Genomic_DNA"/>
</dbReference>
<dbReference type="InterPro" id="IPR011527">
    <property type="entry name" value="ABC1_TM_dom"/>
</dbReference>
<dbReference type="Pfam" id="PF00664">
    <property type="entry name" value="ABC_membrane"/>
    <property type="match status" value="1"/>
</dbReference>
<dbReference type="PANTHER" id="PTHR24221:SF654">
    <property type="entry name" value="ATP-BINDING CASSETTE SUB-FAMILY B MEMBER 6"/>
    <property type="match status" value="1"/>
</dbReference>
<reference evidence="10 11" key="1">
    <citation type="submission" date="2022-02" db="EMBL/GenBank/DDBJ databases">
        <authorList>
            <person name="Min J."/>
        </authorList>
    </citation>
    <scope>NUCLEOTIDE SEQUENCE [LARGE SCALE GENOMIC DNA]</scope>
    <source>
        <strain evidence="10 11">GR10-1</strain>
    </source>
</reference>
<name>A0ABS9SIG8_9BACT</name>
<keyword evidence="3" id="KW-0547">Nucleotide-binding</keyword>
<feature type="transmembrane region" description="Helical" evidence="7">
    <location>
        <begin position="39"/>
        <end position="59"/>
    </location>
</feature>
<keyword evidence="11" id="KW-1185">Reference proteome</keyword>
<dbReference type="PROSITE" id="PS00211">
    <property type="entry name" value="ABC_TRANSPORTER_1"/>
    <property type="match status" value="1"/>
</dbReference>
<dbReference type="InterPro" id="IPR003593">
    <property type="entry name" value="AAA+_ATPase"/>
</dbReference>
<feature type="domain" description="ABC transporter" evidence="8">
    <location>
        <begin position="315"/>
        <end position="551"/>
    </location>
</feature>
<evidence type="ECO:0000313" key="10">
    <source>
        <dbReference type="EMBL" id="MCH5598139.1"/>
    </source>
</evidence>
<sequence length="554" mass="61823">MLGIAAFLGIAVAALGLAMAIFSQRLIDDILPKRNFEKLYLGIVLVFLLLLVKEGLSFLRQHFLIKQAKGFNLRIIDFFFGHLLRLPKPFFDMRKIGDLTARLNDTTRIQRVISQLAGNMMIDILAAMVSLVFVFTYSVPAGLICLLVMPLLFVLIYKNNTAIISKQKNVMVTYAGAEANYISTLQGIEAIKGNNNQHLFADANNVVYKKYQDAVYNLGGFQIRLSFMINVFGLIFLIGILAYCSNEVLNNKMKTGELIAILSMCGTMLPSVANLALIMIPVNEAKIAFDRMFEFTSNTSEDDNGVAGELNFEILSVRNLSFRFAGRRPLFHNISFNVKKGEVVALMGENGCGKSTIAQLLQKNYAFESGNIMVNQTLQLSQIKISEWRSIVKSVPQEIHIFNGTVLENIAFEDAVNDTNHVLQFLKEYGFAVYIDGLPQSFMTMVGEGGISLSGGQKQMIALARALYKKPQLLILDEATAAMDRDSEQFILKLLSKLKEQIGIVFITHRLHVLKSFCDRIYLLENGEITAFGNHAELAYAAIICIVNTGRIWN</sequence>
<dbReference type="Gene3D" id="1.20.1560.10">
    <property type="entry name" value="ABC transporter type 1, transmembrane domain"/>
    <property type="match status" value="1"/>
</dbReference>
<evidence type="ECO:0000256" key="1">
    <source>
        <dbReference type="ARBA" id="ARBA00004651"/>
    </source>
</evidence>
<keyword evidence="5 7" id="KW-1133">Transmembrane helix</keyword>
<gene>
    <name evidence="10" type="ORF">MKP09_09565</name>
</gene>
<dbReference type="InterPro" id="IPR003439">
    <property type="entry name" value="ABC_transporter-like_ATP-bd"/>
</dbReference>
<feature type="transmembrane region" description="Helical" evidence="7">
    <location>
        <begin position="258"/>
        <end position="282"/>
    </location>
</feature>
<dbReference type="PROSITE" id="PS50893">
    <property type="entry name" value="ABC_TRANSPORTER_2"/>
    <property type="match status" value="1"/>
</dbReference>
<dbReference type="SUPFAM" id="SSF52540">
    <property type="entry name" value="P-loop containing nucleoside triphosphate hydrolases"/>
    <property type="match status" value="1"/>
</dbReference>